<sequence>MNPAPLVPPGDPLVVGTSGMPVLYSTLGAYFQLESLTPEDVEVLEAVNGLVKDWFGEELRWTGTSVFHNVRPFAPDDLELISCHALQLARGSPVAGAPPDVLLTYAQEDAARIDEFEVAMHGGPESGSPWPYAYRFYAIIPEFKPQAHFSSAAMLRITVPDRWPLDDFLRRVSAIAATLRLRWGAAGFMYSGWEYYQYNTTQRAVYAHARRFPGYDTGYYDRPMLEWHGALRTVNWLTFLGPELAAALKARGSPLRSTPRVQVVPAGANVMLRAGETPERGDTNRLYLPRAYVEADEMIRPVRARSCLNFGRPWTEQSTQDWLQRFEKRLRP</sequence>
<dbReference type="Pfam" id="PF11876">
    <property type="entry name" value="TsiV"/>
    <property type="match status" value="1"/>
</dbReference>
<name>A0A150P2R2_SORCE</name>
<evidence type="ECO:0000313" key="1">
    <source>
        <dbReference type="EMBL" id="KYF49763.1"/>
    </source>
</evidence>
<dbReference type="InterPro" id="IPR021815">
    <property type="entry name" value="TsiV"/>
</dbReference>
<dbReference type="AlphaFoldDB" id="A0A150P2R2"/>
<protein>
    <recommendedName>
        <fullName evidence="3">DUF3396 domain-containing protein</fullName>
    </recommendedName>
</protein>
<reference evidence="1 2" key="1">
    <citation type="submission" date="2014-02" db="EMBL/GenBank/DDBJ databases">
        <title>The small core and large imbalanced accessory genome model reveals a collaborative survival strategy of Sorangium cellulosum strains in nature.</title>
        <authorList>
            <person name="Han K."/>
            <person name="Peng R."/>
            <person name="Blom J."/>
            <person name="Li Y.-Z."/>
        </authorList>
    </citation>
    <scope>NUCLEOTIDE SEQUENCE [LARGE SCALE GENOMIC DNA]</scope>
    <source>
        <strain evidence="1 2">So0157-18</strain>
    </source>
</reference>
<gene>
    <name evidence="1" type="ORF">BE04_24720</name>
</gene>
<accession>A0A150P2R2</accession>
<dbReference type="EMBL" id="JELX01004211">
    <property type="protein sequence ID" value="KYF49763.1"/>
    <property type="molecule type" value="Genomic_DNA"/>
</dbReference>
<evidence type="ECO:0000313" key="2">
    <source>
        <dbReference type="Proteomes" id="UP000075604"/>
    </source>
</evidence>
<comment type="caution">
    <text evidence="1">The sequence shown here is derived from an EMBL/GenBank/DDBJ whole genome shotgun (WGS) entry which is preliminary data.</text>
</comment>
<evidence type="ECO:0008006" key="3">
    <source>
        <dbReference type="Google" id="ProtNLM"/>
    </source>
</evidence>
<organism evidence="1 2">
    <name type="scientific">Sorangium cellulosum</name>
    <name type="common">Polyangium cellulosum</name>
    <dbReference type="NCBI Taxonomy" id="56"/>
    <lineage>
        <taxon>Bacteria</taxon>
        <taxon>Pseudomonadati</taxon>
        <taxon>Myxococcota</taxon>
        <taxon>Polyangia</taxon>
        <taxon>Polyangiales</taxon>
        <taxon>Polyangiaceae</taxon>
        <taxon>Sorangium</taxon>
    </lineage>
</organism>
<dbReference type="Proteomes" id="UP000075604">
    <property type="component" value="Unassembled WGS sequence"/>
</dbReference>
<proteinExistence type="predicted"/>